<gene>
    <name evidence="1" type="ORF">M9H77_34649</name>
</gene>
<reference evidence="2" key="1">
    <citation type="journal article" date="2023" name="Nat. Plants">
        <title>Single-cell RNA sequencing provides a high-resolution roadmap for understanding the multicellular compartmentation of specialized metabolism.</title>
        <authorList>
            <person name="Sun S."/>
            <person name="Shen X."/>
            <person name="Li Y."/>
            <person name="Li Y."/>
            <person name="Wang S."/>
            <person name="Li R."/>
            <person name="Zhang H."/>
            <person name="Shen G."/>
            <person name="Guo B."/>
            <person name="Wei J."/>
            <person name="Xu J."/>
            <person name="St-Pierre B."/>
            <person name="Chen S."/>
            <person name="Sun C."/>
        </authorList>
    </citation>
    <scope>NUCLEOTIDE SEQUENCE [LARGE SCALE GENOMIC DNA]</scope>
</reference>
<keyword evidence="2" id="KW-1185">Reference proteome</keyword>
<protein>
    <submittedName>
        <fullName evidence="1">Uncharacterized protein</fullName>
    </submittedName>
</protein>
<sequence length="547" mass="62283">MGFLSSLLGFLGYLIGSVIGLAIGFYFFIYSQPEEADEEPVVKPLHDLDTTALHDLLPETPFWVKSPDYERVDWLNKFIHEMWPFLEKEICRTIRSIAEPIFADYIGKFSIKSIEFEKMSIGTLPPTIHGLKIIETNERELVIEPAIKWAGNPNIIAAVSFSSRKIFIQFVEIQVYAAPRITLKPLVPTFPCFTSIVVSLMEKPQIDFGLKVMGGDIMSIPGLYRYVQETIKREVAKLYLWPRALEIPILDASTVAIKKPVGILHVKVVRAAKLLKMDLLGLSDPYVKLSLSGDRLPAKKTTVKKKTLNPEWNENFKLIVKDPQSQFLLVDVFDWDKVGGHDKLGTQVFPLKLLSPNDTKEVKLDLLKSAYISSEDKSKKPRGQIVLELKYAPFREDIDYFSGPLNSYRKNENGIDTISDKSSPGGAGLLMVTVYGAQDVEGSRHNNPFVLIIFRGEKRKSKMIRRTRDPLWNEEFQFMLDEPPVSDRIHIEVMSKRTGIGFRSKESLGHVDVNLDDVVYNGRINEKYHLIDSKNGVIHMELRWKTI</sequence>
<comment type="caution">
    <text evidence="1">The sequence shown here is derived from an EMBL/GenBank/DDBJ whole genome shotgun (WGS) entry which is preliminary data.</text>
</comment>
<dbReference type="EMBL" id="CM044708">
    <property type="protein sequence ID" value="KAI5648644.1"/>
    <property type="molecule type" value="Genomic_DNA"/>
</dbReference>
<organism evidence="1 2">
    <name type="scientific">Catharanthus roseus</name>
    <name type="common">Madagascar periwinkle</name>
    <name type="synonym">Vinca rosea</name>
    <dbReference type="NCBI Taxonomy" id="4058"/>
    <lineage>
        <taxon>Eukaryota</taxon>
        <taxon>Viridiplantae</taxon>
        <taxon>Streptophyta</taxon>
        <taxon>Embryophyta</taxon>
        <taxon>Tracheophyta</taxon>
        <taxon>Spermatophyta</taxon>
        <taxon>Magnoliopsida</taxon>
        <taxon>eudicotyledons</taxon>
        <taxon>Gunneridae</taxon>
        <taxon>Pentapetalae</taxon>
        <taxon>asterids</taxon>
        <taxon>lamiids</taxon>
        <taxon>Gentianales</taxon>
        <taxon>Apocynaceae</taxon>
        <taxon>Rauvolfioideae</taxon>
        <taxon>Vinceae</taxon>
        <taxon>Catharanthinae</taxon>
        <taxon>Catharanthus</taxon>
    </lineage>
</organism>
<evidence type="ECO:0000313" key="1">
    <source>
        <dbReference type="EMBL" id="KAI5648644.1"/>
    </source>
</evidence>
<name>A0ACB9ZNI1_CATRO</name>
<dbReference type="Proteomes" id="UP001060085">
    <property type="component" value="Linkage Group LG08"/>
</dbReference>
<evidence type="ECO:0000313" key="2">
    <source>
        <dbReference type="Proteomes" id="UP001060085"/>
    </source>
</evidence>
<proteinExistence type="predicted"/>
<accession>A0ACB9ZNI1</accession>